<evidence type="ECO:0000256" key="1">
    <source>
        <dbReference type="SAM" id="SignalP"/>
    </source>
</evidence>
<dbReference type="Proteomes" id="UP000295706">
    <property type="component" value="Unassembled WGS sequence"/>
</dbReference>
<dbReference type="PANTHER" id="PTHR34406">
    <property type="entry name" value="PROTEIN YCEI"/>
    <property type="match status" value="1"/>
</dbReference>
<evidence type="ECO:0000313" key="4">
    <source>
        <dbReference type="Proteomes" id="UP000295706"/>
    </source>
</evidence>
<comment type="caution">
    <text evidence="3">The sequence shown here is derived from an EMBL/GenBank/DDBJ whole genome shotgun (WGS) entry which is preliminary data.</text>
</comment>
<reference evidence="3 4" key="1">
    <citation type="submission" date="2019-02" db="EMBL/GenBank/DDBJ databases">
        <title>Arundinibacter roseus gen. nov., sp. nov., a new member of the family Cytophagaceae.</title>
        <authorList>
            <person name="Szuroczki S."/>
            <person name="Khayer B."/>
            <person name="Sproer C."/>
            <person name="Toumi M."/>
            <person name="Szabo A."/>
            <person name="Felfoldi T."/>
            <person name="Schumann P."/>
            <person name="Toth E."/>
        </authorList>
    </citation>
    <scope>NUCLEOTIDE SEQUENCE [LARGE SCALE GENOMIC DNA]</scope>
    <source>
        <strain evidence="3 4">DMA-k-7a</strain>
    </source>
</reference>
<evidence type="ECO:0000259" key="2">
    <source>
        <dbReference type="SMART" id="SM00867"/>
    </source>
</evidence>
<dbReference type="PANTHER" id="PTHR34406:SF1">
    <property type="entry name" value="PROTEIN YCEI"/>
    <property type="match status" value="1"/>
</dbReference>
<organism evidence="3 4">
    <name type="scientific">Arundinibacter roseus</name>
    <dbReference type="NCBI Taxonomy" id="2070510"/>
    <lineage>
        <taxon>Bacteria</taxon>
        <taxon>Pseudomonadati</taxon>
        <taxon>Bacteroidota</taxon>
        <taxon>Cytophagia</taxon>
        <taxon>Cytophagales</taxon>
        <taxon>Spirosomataceae</taxon>
        <taxon>Arundinibacter</taxon>
    </lineage>
</organism>
<dbReference type="SUPFAM" id="SSF101874">
    <property type="entry name" value="YceI-like"/>
    <property type="match status" value="1"/>
</dbReference>
<dbReference type="Gene3D" id="2.40.128.110">
    <property type="entry name" value="Lipid/polyisoprenoid-binding, YceI-like"/>
    <property type="match status" value="1"/>
</dbReference>
<dbReference type="InterPro" id="IPR007372">
    <property type="entry name" value="Lipid/polyisoprenoid-bd_YceI"/>
</dbReference>
<keyword evidence="4" id="KW-1185">Reference proteome</keyword>
<feature type="chain" id="PRO_5021029471" evidence="1">
    <location>
        <begin position="23"/>
        <end position="210"/>
    </location>
</feature>
<feature type="domain" description="Lipid/polyisoprenoid-binding YceI-like" evidence="2">
    <location>
        <begin position="43"/>
        <end position="209"/>
    </location>
</feature>
<evidence type="ECO:0000313" key="3">
    <source>
        <dbReference type="EMBL" id="TDB68062.1"/>
    </source>
</evidence>
<dbReference type="InterPro" id="IPR036761">
    <property type="entry name" value="TTHA0802/YceI-like_sf"/>
</dbReference>
<dbReference type="Pfam" id="PF04264">
    <property type="entry name" value="YceI"/>
    <property type="match status" value="1"/>
</dbReference>
<gene>
    <name evidence="3" type="ORF">EZE20_03840</name>
</gene>
<protein>
    <submittedName>
        <fullName evidence="3">YceI family protein</fullName>
    </submittedName>
</protein>
<dbReference type="PROSITE" id="PS51257">
    <property type="entry name" value="PROKAR_LIPOPROTEIN"/>
    <property type="match status" value="1"/>
</dbReference>
<keyword evidence="1" id="KW-0732">Signal</keyword>
<accession>A0A4R4KM51</accession>
<name>A0A4R4KM51_9BACT</name>
<dbReference type="AlphaFoldDB" id="A0A4R4KM51"/>
<dbReference type="EMBL" id="SMJU01000002">
    <property type="protein sequence ID" value="TDB68062.1"/>
    <property type="molecule type" value="Genomic_DNA"/>
</dbReference>
<sequence>MKTSYLSLAVLGSALVLFTACSSNETTTEETADSTASVVADGSMSIDTAASNVMWKGTMVGMYDHSGDVKLNSGNVTVADGKVTGGTFEVNLKSIVPTDKNYKPEEDRTPEKLVGHLSSNDFFNVEEYPTATFEITGSEGTTIMGNLTVRGKTNPEKVENVTISEENGQVVMTGDLTFDRTKYDVSFKHPMQEMVLSNDIELAVKLVAAN</sequence>
<dbReference type="OrthoDB" id="951410at2"/>
<proteinExistence type="predicted"/>
<dbReference type="SMART" id="SM00867">
    <property type="entry name" value="YceI"/>
    <property type="match status" value="1"/>
</dbReference>
<feature type="signal peptide" evidence="1">
    <location>
        <begin position="1"/>
        <end position="22"/>
    </location>
</feature>
<dbReference type="RefSeq" id="WP_132114664.1">
    <property type="nucleotide sequence ID" value="NZ_SMJU01000002.1"/>
</dbReference>